<feature type="domain" description="Alpha-carbonic anhydrase" evidence="3">
    <location>
        <begin position="21"/>
        <end position="288"/>
    </location>
</feature>
<dbReference type="SUPFAM" id="SSF51069">
    <property type="entry name" value="Carbonic anhydrase"/>
    <property type="match status" value="1"/>
</dbReference>
<dbReference type="PANTHER" id="PTHR18952">
    <property type="entry name" value="CARBONIC ANHYDRASE"/>
    <property type="match status" value="1"/>
</dbReference>
<dbReference type="InterPro" id="IPR036398">
    <property type="entry name" value="CA_dom_sf"/>
</dbReference>
<dbReference type="Pfam" id="PF00194">
    <property type="entry name" value="Carb_anhydrase"/>
    <property type="match status" value="1"/>
</dbReference>
<name>A0A2A2LK11_9BILA</name>
<dbReference type="InterPro" id="IPR001148">
    <property type="entry name" value="CA_dom"/>
</dbReference>
<evidence type="ECO:0000313" key="5">
    <source>
        <dbReference type="Proteomes" id="UP000218231"/>
    </source>
</evidence>
<dbReference type="STRING" id="2018661.A0A2A2LK11"/>
<evidence type="ECO:0000313" key="4">
    <source>
        <dbReference type="EMBL" id="PAV86408.1"/>
    </source>
</evidence>
<dbReference type="GO" id="GO:0008270">
    <property type="term" value="F:zinc ion binding"/>
    <property type="evidence" value="ECO:0007669"/>
    <property type="project" value="InterPro"/>
</dbReference>
<dbReference type="GO" id="GO:0004089">
    <property type="term" value="F:carbonate dehydratase activity"/>
    <property type="evidence" value="ECO:0007669"/>
    <property type="project" value="InterPro"/>
</dbReference>
<comment type="caution">
    <text evidence="4">The sequence shown here is derived from an EMBL/GenBank/DDBJ whole genome shotgun (WGS) entry which is preliminary data.</text>
</comment>
<feature type="signal peptide" evidence="2">
    <location>
        <begin position="1"/>
        <end position="18"/>
    </location>
</feature>
<feature type="chain" id="PRO_5013217352" description="Alpha-carbonic anhydrase domain-containing protein" evidence="2">
    <location>
        <begin position="19"/>
        <end position="357"/>
    </location>
</feature>
<dbReference type="Gene3D" id="3.10.200.10">
    <property type="entry name" value="Alpha carbonic anhydrase"/>
    <property type="match status" value="1"/>
</dbReference>
<evidence type="ECO:0000256" key="2">
    <source>
        <dbReference type="SAM" id="SignalP"/>
    </source>
</evidence>
<sequence>MSPASFGLLLYLIATCLADDYQWTYDEEAFGGPSFWGLLNKDWVMCKSGRLQSPIDIRPEYLLFDPNIKPVHLDRINAMAEFVNTGQMPRVRIGNNHKKPAVNMTGGPFNGYRYRLQRIDIHMGKGDVNGSEHTINGKRFPMELQLLAYNSDLYTNFSSASKSPHGIAGISILVDIGSETTEELLKLTIATSSIMYRKQRQILTEIEPWKLLPYTRDYVTYEGSMTSPGCEETVLWIIINQPIHIAKEHYFEWEKLLKSPVNQPQDETLAPNFRQTHPFHARLLRTNINHKRKQTAECKMPLPKMFYKTRGITEDGEEIRKAVNHHKRRHARHHNEELPFDVHSLDSLDSVQELSKF</sequence>
<dbReference type="Proteomes" id="UP000218231">
    <property type="component" value="Unassembled WGS sequence"/>
</dbReference>
<dbReference type="AlphaFoldDB" id="A0A2A2LK11"/>
<evidence type="ECO:0000259" key="3">
    <source>
        <dbReference type="PROSITE" id="PS51144"/>
    </source>
</evidence>
<reference evidence="4 5" key="1">
    <citation type="journal article" date="2017" name="Curr. Biol.">
        <title>Genome architecture and evolution of a unichromosomal asexual nematode.</title>
        <authorList>
            <person name="Fradin H."/>
            <person name="Zegar C."/>
            <person name="Gutwein M."/>
            <person name="Lucas J."/>
            <person name="Kovtun M."/>
            <person name="Corcoran D."/>
            <person name="Baugh L.R."/>
            <person name="Kiontke K."/>
            <person name="Gunsalus K."/>
            <person name="Fitch D.H."/>
            <person name="Piano F."/>
        </authorList>
    </citation>
    <scope>NUCLEOTIDE SEQUENCE [LARGE SCALE GENOMIC DNA]</scope>
    <source>
        <strain evidence="4">PF1309</strain>
    </source>
</reference>
<evidence type="ECO:0000256" key="1">
    <source>
        <dbReference type="ARBA" id="ARBA00010718"/>
    </source>
</evidence>
<proteinExistence type="inferred from homology"/>
<organism evidence="4 5">
    <name type="scientific">Diploscapter pachys</name>
    <dbReference type="NCBI Taxonomy" id="2018661"/>
    <lineage>
        <taxon>Eukaryota</taxon>
        <taxon>Metazoa</taxon>
        <taxon>Ecdysozoa</taxon>
        <taxon>Nematoda</taxon>
        <taxon>Chromadorea</taxon>
        <taxon>Rhabditida</taxon>
        <taxon>Rhabditina</taxon>
        <taxon>Rhabditomorpha</taxon>
        <taxon>Rhabditoidea</taxon>
        <taxon>Rhabditidae</taxon>
        <taxon>Diploscapter</taxon>
    </lineage>
</organism>
<dbReference type="SMART" id="SM01057">
    <property type="entry name" value="Carb_anhydrase"/>
    <property type="match status" value="1"/>
</dbReference>
<gene>
    <name evidence="4" type="ORF">WR25_19132</name>
</gene>
<keyword evidence="2" id="KW-0732">Signal</keyword>
<accession>A0A2A2LK11</accession>
<dbReference type="OrthoDB" id="5978072at2759"/>
<dbReference type="PANTHER" id="PTHR18952:SF258">
    <property type="entry name" value="CARBONIC ANHYDRASE-LIKE PROTEIN 1-RELATED"/>
    <property type="match status" value="1"/>
</dbReference>
<dbReference type="GO" id="GO:0006730">
    <property type="term" value="P:one-carbon metabolic process"/>
    <property type="evidence" value="ECO:0007669"/>
    <property type="project" value="TreeGrafter"/>
</dbReference>
<dbReference type="PROSITE" id="PS51144">
    <property type="entry name" value="ALPHA_CA_2"/>
    <property type="match status" value="1"/>
</dbReference>
<keyword evidence="5" id="KW-1185">Reference proteome</keyword>
<protein>
    <recommendedName>
        <fullName evidence="3">Alpha-carbonic anhydrase domain-containing protein</fullName>
    </recommendedName>
</protein>
<comment type="similarity">
    <text evidence="1">Belongs to the alpha-carbonic anhydrase family.</text>
</comment>
<dbReference type="InterPro" id="IPR023561">
    <property type="entry name" value="Carbonic_anhydrase_a-class"/>
</dbReference>
<dbReference type="EMBL" id="LIAE01006671">
    <property type="protein sequence ID" value="PAV86408.1"/>
    <property type="molecule type" value="Genomic_DNA"/>
</dbReference>